<dbReference type="GO" id="GO:0005737">
    <property type="term" value="C:cytoplasm"/>
    <property type="evidence" value="ECO:0007669"/>
    <property type="project" value="TreeGrafter"/>
</dbReference>
<keyword evidence="3" id="KW-0812">Transmembrane</keyword>
<keyword evidence="3" id="KW-1133">Transmembrane helix</keyword>
<dbReference type="GO" id="GO:0000398">
    <property type="term" value="P:mRNA splicing, via spliceosome"/>
    <property type="evidence" value="ECO:0007669"/>
    <property type="project" value="TreeGrafter"/>
</dbReference>
<dbReference type="GO" id="GO:0005654">
    <property type="term" value="C:nucleoplasm"/>
    <property type="evidence" value="ECO:0007669"/>
    <property type="project" value="TreeGrafter"/>
</dbReference>
<dbReference type="InterPro" id="IPR035979">
    <property type="entry name" value="RBD_domain_sf"/>
</dbReference>
<reference evidence="5 6" key="1">
    <citation type="submission" date="2018-03" db="EMBL/GenBank/DDBJ databases">
        <authorList>
            <person name="Fogelqvist J."/>
        </authorList>
    </citation>
    <scope>NUCLEOTIDE SEQUENCE [LARGE SCALE GENOMIC DNA]</scope>
</reference>
<evidence type="ECO:0000256" key="2">
    <source>
        <dbReference type="PROSITE-ProRule" id="PRU00176"/>
    </source>
</evidence>
<dbReference type="PROSITE" id="PS50102">
    <property type="entry name" value="RRM"/>
    <property type="match status" value="1"/>
</dbReference>
<evidence type="ECO:0000256" key="3">
    <source>
        <dbReference type="SAM" id="Phobius"/>
    </source>
</evidence>
<gene>
    <name evidence="5" type="ORF">PLBR_LOCUS2161</name>
</gene>
<keyword evidence="3" id="KW-0472">Membrane</keyword>
<dbReference type="GO" id="GO:0061574">
    <property type="term" value="C:ASAP complex"/>
    <property type="evidence" value="ECO:0007669"/>
    <property type="project" value="TreeGrafter"/>
</dbReference>
<dbReference type="Proteomes" id="UP000290189">
    <property type="component" value="Unassembled WGS sequence"/>
</dbReference>
<protein>
    <recommendedName>
        <fullName evidence="4">RRM domain-containing protein</fullName>
    </recommendedName>
</protein>
<dbReference type="Gene3D" id="3.30.70.330">
    <property type="match status" value="1"/>
</dbReference>
<dbReference type="SUPFAM" id="SSF54928">
    <property type="entry name" value="RNA-binding domain, RBD"/>
    <property type="match status" value="1"/>
</dbReference>
<feature type="domain" description="RRM" evidence="4">
    <location>
        <begin position="93"/>
        <end position="162"/>
    </location>
</feature>
<evidence type="ECO:0000313" key="6">
    <source>
        <dbReference type="Proteomes" id="UP000290189"/>
    </source>
</evidence>
<dbReference type="InterPro" id="IPR012677">
    <property type="entry name" value="Nucleotide-bd_a/b_plait_sf"/>
</dbReference>
<keyword evidence="1 2" id="KW-0694">RNA-binding</keyword>
<proteinExistence type="predicted"/>
<evidence type="ECO:0000256" key="1">
    <source>
        <dbReference type="ARBA" id="ARBA00022884"/>
    </source>
</evidence>
<dbReference type="AlphaFoldDB" id="A0A3P3Y454"/>
<dbReference type="EMBL" id="OVEO01000003">
    <property type="protein sequence ID" value="SPQ94946.1"/>
    <property type="molecule type" value="Genomic_DNA"/>
</dbReference>
<dbReference type="Pfam" id="PF00076">
    <property type="entry name" value="RRM_1"/>
    <property type="match status" value="1"/>
</dbReference>
<keyword evidence="5" id="KW-0496">Mitochondrion</keyword>
<evidence type="ECO:0000313" key="5">
    <source>
        <dbReference type="EMBL" id="SPQ94946.1"/>
    </source>
</evidence>
<accession>A0A3P3Y454</accession>
<feature type="transmembrane region" description="Helical" evidence="3">
    <location>
        <begin position="55"/>
        <end position="80"/>
    </location>
</feature>
<dbReference type="InterPro" id="IPR000504">
    <property type="entry name" value="RRM_dom"/>
</dbReference>
<sequence>MLHFARQHCRAKGNWAWRSPWQSHCTRRAVVGNDAALTFAIQVAHPPYVAPRPKAFAFVFVVLVIVAVAVVVLFPIGIVVPVSRPIALTAPSSCVTVRGLTRNVNVDHVKEIFGTFADIVQVDLPLNPKTKTNMGRAEITFKTSSGADKNGEAAICVALHRLGDLAEVDDLVRHSVATSSAVVAVHLSVVQDLRLDAGRDRRCAVQCLALRFAAINHNGTRRLLCLAKLFDST</sequence>
<dbReference type="PANTHER" id="PTHR15481:SF0">
    <property type="entry name" value="LD23870P-RELATED"/>
    <property type="match status" value="1"/>
</dbReference>
<dbReference type="PANTHER" id="PTHR15481">
    <property type="entry name" value="RIBONUCLEIC ACID BINDING PROTEIN S1"/>
    <property type="match status" value="1"/>
</dbReference>
<name>A0A3P3Y454_PLABS</name>
<dbReference type="GO" id="GO:0003723">
    <property type="term" value="F:RNA binding"/>
    <property type="evidence" value="ECO:0007669"/>
    <property type="project" value="UniProtKB-UniRule"/>
</dbReference>
<geneLocation type="mitochondrion" evidence="5"/>
<organism evidence="5 6">
    <name type="scientific">Plasmodiophora brassicae</name>
    <name type="common">Clubroot disease agent</name>
    <dbReference type="NCBI Taxonomy" id="37360"/>
    <lineage>
        <taxon>Eukaryota</taxon>
        <taxon>Sar</taxon>
        <taxon>Rhizaria</taxon>
        <taxon>Endomyxa</taxon>
        <taxon>Phytomyxea</taxon>
        <taxon>Plasmodiophorida</taxon>
        <taxon>Plasmodiophoridae</taxon>
        <taxon>Plasmodiophora</taxon>
    </lineage>
</organism>
<evidence type="ECO:0000259" key="4">
    <source>
        <dbReference type="PROSITE" id="PS50102"/>
    </source>
</evidence>